<comment type="subcellular location">
    <subcellularLocation>
        <location evidence="2">Cell membrane</location>
        <topology evidence="2">Multi-pass membrane protein</topology>
    </subcellularLocation>
</comment>
<evidence type="ECO:0000256" key="8">
    <source>
        <dbReference type="ARBA" id="ARBA00022989"/>
    </source>
</evidence>
<evidence type="ECO:0000256" key="1">
    <source>
        <dbReference type="ARBA" id="ARBA00002672"/>
    </source>
</evidence>
<comment type="function">
    <text evidence="1">Required for nicotinamide riboside transport across the inner membrane.</text>
</comment>
<evidence type="ECO:0000256" key="5">
    <source>
        <dbReference type="ARBA" id="ARBA00022448"/>
    </source>
</evidence>
<evidence type="ECO:0000256" key="10">
    <source>
        <dbReference type="SAM" id="Phobius"/>
    </source>
</evidence>
<dbReference type="InterPro" id="IPR006419">
    <property type="entry name" value="NMN_transpt_PnuC"/>
</dbReference>
<protein>
    <recommendedName>
        <fullName evidence="4">Nicotinamide riboside transporter PnuC</fullName>
    </recommendedName>
</protein>
<comment type="similarity">
    <text evidence="3">Belongs to the nicotinamide ribonucleoside (NR) uptake permease (TC 4.B.1) family.</text>
</comment>
<feature type="transmembrane region" description="Helical" evidence="10">
    <location>
        <begin position="38"/>
        <end position="58"/>
    </location>
</feature>
<proteinExistence type="inferred from homology"/>
<name>A0A6N9NHG5_9FLAO</name>
<dbReference type="Pfam" id="PF04973">
    <property type="entry name" value="NMN_transporter"/>
    <property type="match status" value="1"/>
</dbReference>
<keyword evidence="6" id="KW-1003">Cell membrane</keyword>
<dbReference type="GO" id="GO:0034257">
    <property type="term" value="F:nicotinamide riboside transmembrane transporter activity"/>
    <property type="evidence" value="ECO:0007669"/>
    <property type="project" value="InterPro"/>
</dbReference>
<dbReference type="NCBIfam" id="TIGR01528">
    <property type="entry name" value="NMN_trans_PnuC"/>
    <property type="match status" value="1"/>
</dbReference>
<accession>A0A6N9NHG5</accession>
<dbReference type="GO" id="GO:0005886">
    <property type="term" value="C:plasma membrane"/>
    <property type="evidence" value="ECO:0007669"/>
    <property type="project" value="UniProtKB-SubCell"/>
</dbReference>
<evidence type="ECO:0000256" key="7">
    <source>
        <dbReference type="ARBA" id="ARBA00022692"/>
    </source>
</evidence>
<dbReference type="PANTHER" id="PTHR36122:SF2">
    <property type="entry name" value="NICOTINAMIDE RIBOSIDE TRANSPORTER PNUC"/>
    <property type="match status" value="1"/>
</dbReference>
<comment type="caution">
    <text evidence="11">The sequence shown here is derived from an EMBL/GenBank/DDBJ whole genome shotgun (WGS) entry which is preliminary data.</text>
</comment>
<keyword evidence="7 10" id="KW-0812">Transmembrane</keyword>
<feature type="transmembrane region" description="Helical" evidence="10">
    <location>
        <begin position="124"/>
        <end position="144"/>
    </location>
</feature>
<feature type="transmembrane region" description="Helical" evidence="10">
    <location>
        <begin position="12"/>
        <end position="31"/>
    </location>
</feature>
<keyword evidence="12" id="KW-1185">Reference proteome</keyword>
<evidence type="ECO:0000313" key="12">
    <source>
        <dbReference type="Proteomes" id="UP000470771"/>
    </source>
</evidence>
<feature type="transmembrane region" description="Helical" evidence="10">
    <location>
        <begin position="173"/>
        <end position="191"/>
    </location>
</feature>
<evidence type="ECO:0000256" key="6">
    <source>
        <dbReference type="ARBA" id="ARBA00022475"/>
    </source>
</evidence>
<dbReference type="RefSeq" id="WP_160632235.1">
    <property type="nucleotide sequence ID" value="NZ_WWNE01000004.1"/>
</dbReference>
<feature type="transmembrane region" description="Helical" evidence="10">
    <location>
        <begin position="100"/>
        <end position="118"/>
    </location>
</feature>
<feature type="transmembrane region" description="Helical" evidence="10">
    <location>
        <begin position="64"/>
        <end position="80"/>
    </location>
</feature>
<keyword evidence="8 10" id="KW-1133">Transmembrane helix</keyword>
<feature type="transmembrane region" description="Helical" evidence="10">
    <location>
        <begin position="151"/>
        <end position="167"/>
    </location>
</feature>
<gene>
    <name evidence="11" type="ORF">GQN54_04075</name>
</gene>
<evidence type="ECO:0000256" key="9">
    <source>
        <dbReference type="ARBA" id="ARBA00023136"/>
    </source>
</evidence>
<sequence>MSIFDNFLSEVSNFSILEIIGVVSSLLYIYFATKENRLCFLFGLISSTIYVYICFSYQLYFDTIINLYYIVMSFVGWAMWSENKNKVEEKVKSIQNKTFLLYATIGGLATLVFGGIALNYSDASLPFVDSFTTVFAIIATVMVVKKQIENWLIWIIVDGVGIGMYFYKELYFTSFLFLIYTIIAIQGYRKWKTQLI</sequence>
<dbReference type="AlphaFoldDB" id="A0A6N9NHG5"/>
<organism evidence="11 12">
    <name type="scientific">Acidiluteibacter ferrifornacis</name>
    <dbReference type="NCBI Taxonomy" id="2692424"/>
    <lineage>
        <taxon>Bacteria</taxon>
        <taxon>Pseudomonadati</taxon>
        <taxon>Bacteroidota</taxon>
        <taxon>Flavobacteriia</taxon>
        <taxon>Flavobacteriales</taxon>
        <taxon>Cryomorphaceae</taxon>
        <taxon>Acidiluteibacter</taxon>
    </lineage>
</organism>
<keyword evidence="5" id="KW-0813">Transport</keyword>
<dbReference type="EMBL" id="WWNE01000004">
    <property type="protein sequence ID" value="NBG65279.1"/>
    <property type="molecule type" value="Genomic_DNA"/>
</dbReference>
<dbReference type="Proteomes" id="UP000470771">
    <property type="component" value="Unassembled WGS sequence"/>
</dbReference>
<reference evidence="11 12" key="1">
    <citation type="submission" date="2019-12" db="EMBL/GenBank/DDBJ databases">
        <authorList>
            <person name="Zhao J."/>
        </authorList>
    </citation>
    <scope>NUCLEOTIDE SEQUENCE [LARGE SCALE GENOMIC DNA]</scope>
    <source>
        <strain evidence="11 12">S-15</strain>
    </source>
</reference>
<evidence type="ECO:0000256" key="3">
    <source>
        <dbReference type="ARBA" id="ARBA00006669"/>
    </source>
</evidence>
<dbReference type="PANTHER" id="PTHR36122">
    <property type="entry name" value="NICOTINAMIDE RIBOSIDE TRANSPORTER PNUC"/>
    <property type="match status" value="1"/>
</dbReference>
<evidence type="ECO:0000256" key="4">
    <source>
        <dbReference type="ARBA" id="ARBA00017522"/>
    </source>
</evidence>
<keyword evidence="9 10" id="KW-0472">Membrane</keyword>
<evidence type="ECO:0000313" key="11">
    <source>
        <dbReference type="EMBL" id="NBG65279.1"/>
    </source>
</evidence>
<evidence type="ECO:0000256" key="2">
    <source>
        <dbReference type="ARBA" id="ARBA00004651"/>
    </source>
</evidence>